<dbReference type="PANTHER" id="PTHR43190:SF3">
    <property type="entry name" value="N-ACETYL-D-GLUCOSAMINE KINASE"/>
    <property type="match status" value="1"/>
</dbReference>
<protein>
    <recommendedName>
        <fullName evidence="1">ATPase BadF/BadG/BcrA/BcrD type domain-containing protein</fullName>
    </recommendedName>
</protein>
<dbReference type="InterPro" id="IPR043129">
    <property type="entry name" value="ATPase_NBD"/>
</dbReference>
<name>A0A173LZ04_9MICO</name>
<feature type="domain" description="ATPase BadF/BadG/BcrA/BcrD type" evidence="1">
    <location>
        <begin position="105"/>
        <end position="291"/>
    </location>
</feature>
<reference evidence="2 3" key="1">
    <citation type="journal article" date="2016" name="Genome Announc.">
        <title>Complete Genome Sequence of Aurantimicrobium minutum Type Strain KNCT, a Planktonic Ultramicrobacterium Isolated from River Water.</title>
        <authorList>
            <person name="Nakai R."/>
            <person name="Fujisawa T."/>
            <person name="Nakamura Y."/>
            <person name="Nishide H."/>
            <person name="Uchiyama I."/>
            <person name="Baba T."/>
            <person name="Toyoda A."/>
            <person name="Fujiyama A."/>
            <person name="Naganuma T."/>
            <person name="Niki H."/>
        </authorList>
    </citation>
    <scope>NUCLEOTIDE SEQUENCE [LARGE SCALE GENOMIC DNA]</scope>
    <source>
        <strain evidence="2 3">KNC</strain>
    </source>
</reference>
<evidence type="ECO:0000313" key="2">
    <source>
        <dbReference type="EMBL" id="BAV00085.1"/>
    </source>
</evidence>
<dbReference type="Gene3D" id="3.30.420.40">
    <property type="match status" value="2"/>
</dbReference>
<organism evidence="2 3">
    <name type="scientific">Aurantimicrobium minutum</name>
    <dbReference type="NCBI Taxonomy" id="708131"/>
    <lineage>
        <taxon>Bacteria</taxon>
        <taxon>Bacillati</taxon>
        <taxon>Actinomycetota</taxon>
        <taxon>Actinomycetes</taxon>
        <taxon>Micrococcales</taxon>
        <taxon>Microbacteriaceae</taxon>
        <taxon>Aurantimicrobium</taxon>
    </lineage>
</organism>
<accession>A0A173LZ04</accession>
<dbReference type="PANTHER" id="PTHR43190">
    <property type="entry name" value="N-ACETYL-D-GLUCOSAMINE KINASE"/>
    <property type="match status" value="1"/>
</dbReference>
<proteinExistence type="predicted"/>
<dbReference type="SUPFAM" id="SSF53067">
    <property type="entry name" value="Actin-like ATPase domain"/>
    <property type="match status" value="1"/>
</dbReference>
<evidence type="ECO:0000259" key="1">
    <source>
        <dbReference type="Pfam" id="PF01869"/>
    </source>
</evidence>
<dbReference type="GeneID" id="80452737"/>
<evidence type="ECO:0000313" key="3">
    <source>
        <dbReference type="Proteomes" id="UP000243847"/>
    </source>
</evidence>
<dbReference type="KEGG" id="amin:AUMI_115420"/>
<sequence>MNTSPSTNLTLALDAGQTGVRTLLIDGEIRSLQQFPGIKTDRELFPQLAEFITTSLDGVNAPVSLSIGMTGLTTAQSKPAELLELLPVNVRDVSLAHDSITGFLGALGTQIGVVTAVGTGVVTLGVGENDMVRIDGWGNLIGDAGSAYWIGRAGLEAGMRVYDGRIPSSGLLSLLTENFSHPEEAYIELQTSNDRVARIASYARRVIELAEDDEEARRIVNAAGHELALSAVTAAQRVGLRDSDSPLFSWVGNVMKAEMLKDAFVSAVVNAVPQAQFVSPLAEPIEGVALMTSLPEASPLRARIHTASRD</sequence>
<dbReference type="Pfam" id="PF01869">
    <property type="entry name" value="BcrAD_BadFG"/>
    <property type="match status" value="1"/>
</dbReference>
<dbReference type="InterPro" id="IPR002731">
    <property type="entry name" value="ATPase_BadF"/>
</dbReference>
<dbReference type="AlphaFoldDB" id="A0A173LZ04"/>
<dbReference type="EMBL" id="AP017457">
    <property type="protein sequence ID" value="BAV00085.1"/>
    <property type="molecule type" value="Genomic_DNA"/>
</dbReference>
<dbReference type="InterPro" id="IPR052519">
    <property type="entry name" value="Euk-type_GlcNAc_Kinase"/>
</dbReference>
<dbReference type="RefSeq" id="WP_096383249.1">
    <property type="nucleotide sequence ID" value="NZ_AP017457.1"/>
</dbReference>
<gene>
    <name evidence="2" type="ORF">AUMI_115420</name>
</gene>
<dbReference type="Proteomes" id="UP000243847">
    <property type="component" value="Chromosome sequence1"/>
</dbReference>
<dbReference type="OrthoDB" id="8701357at2"/>